<feature type="domain" description="HTH tetR-type" evidence="4">
    <location>
        <begin position="13"/>
        <end position="73"/>
    </location>
</feature>
<name>A0A365GW07_9ACTN</name>
<dbReference type="InterPro" id="IPR009057">
    <property type="entry name" value="Homeodomain-like_sf"/>
</dbReference>
<feature type="DNA-binding region" description="H-T-H motif" evidence="2">
    <location>
        <begin position="36"/>
        <end position="55"/>
    </location>
</feature>
<dbReference type="RefSeq" id="WP_111872046.1">
    <property type="nucleotide sequence ID" value="NZ_QLYX01000023.1"/>
</dbReference>
<dbReference type="AlphaFoldDB" id="A0A365GW07"/>
<dbReference type="PROSITE" id="PS50977">
    <property type="entry name" value="HTH_TETR_2"/>
    <property type="match status" value="1"/>
</dbReference>
<proteinExistence type="predicted"/>
<dbReference type="GO" id="GO:0003677">
    <property type="term" value="F:DNA binding"/>
    <property type="evidence" value="ECO:0007669"/>
    <property type="project" value="UniProtKB-UniRule"/>
</dbReference>
<comment type="caution">
    <text evidence="5">The sequence shown here is derived from an EMBL/GenBank/DDBJ whole genome shotgun (WGS) entry which is preliminary data.</text>
</comment>
<dbReference type="SUPFAM" id="SSF46689">
    <property type="entry name" value="Homeodomain-like"/>
    <property type="match status" value="1"/>
</dbReference>
<dbReference type="EMBL" id="QLYX01000023">
    <property type="protein sequence ID" value="RAY10974.1"/>
    <property type="molecule type" value="Genomic_DNA"/>
</dbReference>
<evidence type="ECO:0000259" key="4">
    <source>
        <dbReference type="PROSITE" id="PS50977"/>
    </source>
</evidence>
<dbReference type="Pfam" id="PF00440">
    <property type="entry name" value="TetR_N"/>
    <property type="match status" value="1"/>
</dbReference>
<reference evidence="5 6" key="1">
    <citation type="submission" date="2018-06" db="EMBL/GenBank/DDBJ databases">
        <title>Actinomadura craniellae sp. nov. isolated from marine sponge Craniella sp.</title>
        <authorList>
            <person name="Li L."/>
            <person name="Xu Q.H."/>
            <person name="Lin H.W."/>
            <person name="Lu Y.H."/>
        </authorList>
    </citation>
    <scope>NUCLEOTIDE SEQUENCE [LARGE SCALE GENOMIC DNA]</scope>
    <source>
        <strain evidence="5 6">LHW63021</strain>
    </source>
</reference>
<feature type="region of interest" description="Disordered" evidence="3">
    <location>
        <begin position="70"/>
        <end position="91"/>
    </location>
</feature>
<feature type="compositionally biased region" description="Basic and acidic residues" evidence="3">
    <location>
        <begin position="78"/>
        <end position="91"/>
    </location>
</feature>
<evidence type="ECO:0000313" key="6">
    <source>
        <dbReference type="Proteomes" id="UP000251891"/>
    </source>
</evidence>
<evidence type="ECO:0000256" key="2">
    <source>
        <dbReference type="PROSITE-ProRule" id="PRU00335"/>
    </source>
</evidence>
<protein>
    <recommendedName>
        <fullName evidence="4">HTH tetR-type domain-containing protein</fullName>
    </recommendedName>
</protein>
<dbReference type="PRINTS" id="PR00455">
    <property type="entry name" value="HTHTETR"/>
</dbReference>
<gene>
    <name evidence="5" type="ORF">DPM19_33120</name>
</gene>
<evidence type="ECO:0000313" key="5">
    <source>
        <dbReference type="EMBL" id="RAY10974.1"/>
    </source>
</evidence>
<dbReference type="Gene3D" id="1.10.10.60">
    <property type="entry name" value="Homeodomain-like"/>
    <property type="match status" value="1"/>
</dbReference>
<dbReference type="PANTHER" id="PTHR47752:SF1">
    <property type="entry name" value="HTH-TYPE TRANSCRIPTIONAL REPRESSOR FABR"/>
    <property type="match status" value="1"/>
</dbReference>
<keyword evidence="6" id="KW-1185">Reference proteome</keyword>
<accession>A0A365GW07</accession>
<dbReference type="OrthoDB" id="8617654at2"/>
<dbReference type="InterPro" id="IPR050692">
    <property type="entry name" value="HTH_transcr_repressor_FabR"/>
</dbReference>
<organism evidence="5 6">
    <name type="scientific">Actinomadura craniellae</name>
    <dbReference type="NCBI Taxonomy" id="2231787"/>
    <lineage>
        <taxon>Bacteria</taxon>
        <taxon>Bacillati</taxon>
        <taxon>Actinomycetota</taxon>
        <taxon>Actinomycetes</taxon>
        <taxon>Streptosporangiales</taxon>
        <taxon>Thermomonosporaceae</taxon>
        <taxon>Actinomadura</taxon>
    </lineage>
</organism>
<evidence type="ECO:0000256" key="3">
    <source>
        <dbReference type="SAM" id="MobiDB-lite"/>
    </source>
</evidence>
<dbReference type="InterPro" id="IPR001647">
    <property type="entry name" value="HTH_TetR"/>
</dbReference>
<evidence type="ECO:0000256" key="1">
    <source>
        <dbReference type="ARBA" id="ARBA00023125"/>
    </source>
</evidence>
<dbReference type="PANTHER" id="PTHR47752">
    <property type="entry name" value="HTH-TYPE TRANSCRIPTIONAL REPRESSOR FABR"/>
    <property type="match status" value="1"/>
</dbReference>
<sequence>MPDVTLSRREAKDLTRRRLLASALRILDTEGEAGLSTGNVCRNAGVAQSTFYVHFRNMQDLLRALGEEASRKTGPVVRDARRRSSEAPHDPERLRAAFRVPLEKMCGHPEFFRLSVRARHDPASPLGESARRRSAEIRAQMVEDLVAAGLPADTPQQERRLEMVADGINALTETMAMGHLEGRYPDLEEAIDVLASFLSGIRGQLLADRRPEKGRPDT</sequence>
<dbReference type="Proteomes" id="UP000251891">
    <property type="component" value="Unassembled WGS sequence"/>
</dbReference>
<keyword evidence="1 2" id="KW-0238">DNA-binding</keyword>
<dbReference type="Gene3D" id="1.10.357.10">
    <property type="entry name" value="Tetracycline Repressor, domain 2"/>
    <property type="match status" value="1"/>
</dbReference>